<dbReference type="Ensembl" id="ENSCMIT00000027260.1">
    <property type="protein sequence ID" value="ENSCMIP00000026830.1"/>
    <property type="gene ID" value="ENSCMIG00000011709.1"/>
</dbReference>
<reference evidence="3" key="2">
    <citation type="journal article" date="2007" name="PLoS Biol.">
        <title>Survey sequencing and comparative analysis of the elephant shark (Callorhinchus milii) genome.</title>
        <authorList>
            <person name="Venkatesh B."/>
            <person name="Kirkness E.F."/>
            <person name="Loh Y.H."/>
            <person name="Halpern A.L."/>
            <person name="Lee A.P."/>
            <person name="Johnson J."/>
            <person name="Dandona N."/>
            <person name="Viswanathan L.D."/>
            <person name="Tay A."/>
            <person name="Venter J.C."/>
            <person name="Strausberg R.L."/>
            <person name="Brenner S."/>
        </authorList>
    </citation>
    <scope>NUCLEOTIDE SEQUENCE [LARGE SCALE GENOMIC DNA]</scope>
</reference>
<dbReference type="Proteomes" id="UP000314986">
    <property type="component" value="Unassembled WGS sequence"/>
</dbReference>
<dbReference type="AlphaFoldDB" id="A0A4W3J278"/>
<reference evidence="3" key="3">
    <citation type="journal article" date="2014" name="Nature">
        <title>Elephant shark genome provides unique insights into gnathostome evolution.</title>
        <authorList>
            <consortium name="International Elephant Shark Genome Sequencing Consortium"/>
            <person name="Venkatesh B."/>
            <person name="Lee A.P."/>
            <person name="Ravi V."/>
            <person name="Maurya A.K."/>
            <person name="Lian M.M."/>
            <person name="Swann J.B."/>
            <person name="Ohta Y."/>
            <person name="Flajnik M.F."/>
            <person name="Sutoh Y."/>
            <person name="Kasahara M."/>
            <person name="Hoon S."/>
            <person name="Gangu V."/>
            <person name="Roy S.W."/>
            <person name="Irimia M."/>
            <person name="Korzh V."/>
            <person name="Kondrychyn I."/>
            <person name="Lim Z.W."/>
            <person name="Tay B.H."/>
            <person name="Tohari S."/>
            <person name="Kong K.W."/>
            <person name="Ho S."/>
            <person name="Lorente-Galdos B."/>
            <person name="Quilez J."/>
            <person name="Marques-Bonet T."/>
            <person name="Raney B.J."/>
            <person name="Ingham P.W."/>
            <person name="Tay A."/>
            <person name="Hillier L.W."/>
            <person name="Minx P."/>
            <person name="Boehm T."/>
            <person name="Wilson R.K."/>
            <person name="Brenner S."/>
            <person name="Warren W.C."/>
        </authorList>
    </citation>
    <scope>NUCLEOTIDE SEQUENCE [LARGE SCALE GENOMIC DNA]</scope>
</reference>
<reference evidence="3" key="1">
    <citation type="journal article" date="2006" name="Science">
        <title>Ancient noncoding elements conserved in the human genome.</title>
        <authorList>
            <person name="Venkatesh B."/>
            <person name="Kirkness E.F."/>
            <person name="Loh Y.H."/>
            <person name="Halpern A.L."/>
            <person name="Lee A.P."/>
            <person name="Johnson J."/>
            <person name="Dandona N."/>
            <person name="Viswanathan L.D."/>
            <person name="Tay A."/>
            <person name="Venter J.C."/>
            <person name="Strausberg R.L."/>
            <person name="Brenner S."/>
        </authorList>
    </citation>
    <scope>NUCLEOTIDE SEQUENCE [LARGE SCALE GENOMIC DNA]</scope>
</reference>
<dbReference type="InParanoid" id="A0A4W3J278"/>
<dbReference type="STRING" id="7868.ENSCMIP00000026830"/>
<dbReference type="OMA" id="IHVCAKN"/>
<dbReference type="KEGG" id="cmk:103186601"/>
<organism evidence="2 3">
    <name type="scientific">Callorhinchus milii</name>
    <name type="common">Ghost shark</name>
    <dbReference type="NCBI Taxonomy" id="7868"/>
    <lineage>
        <taxon>Eukaryota</taxon>
        <taxon>Metazoa</taxon>
        <taxon>Chordata</taxon>
        <taxon>Craniata</taxon>
        <taxon>Vertebrata</taxon>
        <taxon>Chondrichthyes</taxon>
        <taxon>Holocephali</taxon>
        <taxon>Chimaeriformes</taxon>
        <taxon>Callorhinchidae</taxon>
        <taxon>Callorhinchus</taxon>
    </lineage>
</organism>
<gene>
    <name evidence="2" type="primary">psmg3</name>
</gene>
<protein>
    <submittedName>
        <fullName evidence="2">Proteasome (prosome, macropain) assembly chaperone 3</fullName>
    </submittedName>
</protein>
<dbReference type="OrthoDB" id="5839at2759"/>
<dbReference type="InterPro" id="IPR018788">
    <property type="entry name" value="Proteasome_assmbl_chp_3"/>
</dbReference>
<dbReference type="GO" id="GO:0043248">
    <property type="term" value="P:proteasome assembly"/>
    <property type="evidence" value="ECO:0007669"/>
    <property type="project" value="InterPro"/>
</dbReference>
<reference evidence="2" key="5">
    <citation type="submission" date="2025-09" db="UniProtKB">
        <authorList>
            <consortium name="Ensembl"/>
        </authorList>
    </citation>
    <scope>IDENTIFICATION</scope>
</reference>
<name>A0A4W3J278_CALMI</name>
<dbReference type="Gene3D" id="3.30.230.90">
    <property type="match status" value="1"/>
</dbReference>
<dbReference type="CTD" id="84262"/>
<feature type="compositionally biased region" description="Basic and acidic residues" evidence="1">
    <location>
        <begin position="15"/>
        <end position="26"/>
    </location>
</feature>
<dbReference type="InterPro" id="IPR053720">
    <property type="entry name" value="Psm_Assembly_Chaperone"/>
</dbReference>
<dbReference type="PANTHER" id="PTHR31051:SF1">
    <property type="entry name" value="PROTEASOME ASSEMBLY CHAPERONE 3"/>
    <property type="match status" value="1"/>
</dbReference>
<accession>A0A4W3J278</accession>
<dbReference type="GeneID" id="103186601"/>
<dbReference type="Pfam" id="PF10178">
    <property type="entry name" value="PAC3"/>
    <property type="match status" value="1"/>
</dbReference>
<proteinExistence type="predicted"/>
<evidence type="ECO:0000256" key="1">
    <source>
        <dbReference type="SAM" id="MobiDB-lite"/>
    </source>
</evidence>
<keyword evidence="3" id="KW-1185">Reference proteome</keyword>
<dbReference type="GeneTree" id="ENSGT00390000000324"/>
<sequence>MRSELRPTCSRARKKPEEQETMESKHIIQSKQTSEIIEGNLTEVVCTAFGDHIFVMVTQFGKMGTLISLTPTLVENEFGKALFSTKILMGKEEPLMHVYAKHLVTFVSEESGNKSVLLALALKDPTLSSVKSMKQLIQSCRLW</sequence>
<feature type="region of interest" description="Disordered" evidence="1">
    <location>
        <begin position="1"/>
        <end position="30"/>
    </location>
</feature>
<dbReference type="PANTHER" id="PTHR31051">
    <property type="entry name" value="PROTEASOME ASSEMBLY CHAPERONE 3"/>
    <property type="match status" value="1"/>
</dbReference>
<reference evidence="2" key="4">
    <citation type="submission" date="2025-08" db="UniProtKB">
        <authorList>
            <consortium name="Ensembl"/>
        </authorList>
    </citation>
    <scope>IDENTIFICATION</scope>
</reference>
<evidence type="ECO:0000313" key="3">
    <source>
        <dbReference type="Proteomes" id="UP000314986"/>
    </source>
</evidence>
<evidence type="ECO:0000313" key="2">
    <source>
        <dbReference type="Ensembl" id="ENSCMIP00000026830.1"/>
    </source>
</evidence>